<gene>
    <name evidence="1" type="ORF">LCGC14_1850620</name>
</gene>
<name>A0A0F9GAG3_9ZZZZ</name>
<dbReference type="AlphaFoldDB" id="A0A0F9GAG3"/>
<dbReference type="EMBL" id="LAZR01018586">
    <property type="protein sequence ID" value="KKL95834.1"/>
    <property type="molecule type" value="Genomic_DNA"/>
</dbReference>
<sequence length="121" mass="14034">MDGSLGYSVLRRDVVDRWEAWGIRDMLQPIELGKRYLLNIRPNPEYRCPGCDCMYGEATLERHSINGTVVTVLAQPLDPAWCQRCGFQEQGHEGEYRVVDSHGMHWRIPYVWLEPLAAEEE</sequence>
<comment type="caution">
    <text evidence="1">The sequence shown here is derived from an EMBL/GenBank/DDBJ whole genome shotgun (WGS) entry which is preliminary data.</text>
</comment>
<accession>A0A0F9GAG3</accession>
<reference evidence="1" key="1">
    <citation type="journal article" date="2015" name="Nature">
        <title>Complex archaea that bridge the gap between prokaryotes and eukaryotes.</title>
        <authorList>
            <person name="Spang A."/>
            <person name="Saw J.H."/>
            <person name="Jorgensen S.L."/>
            <person name="Zaremba-Niedzwiedzka K."/>
            <person name="Martijn J."/>
            <person name="Lind A.E."/>
            <person name="van Eijk R."/>
            <person name="Schleper C."/>
            <person name="Guy L."/>
            <person name="Ettema T.J."/>
        </authorList>
    </citation>
    <scope>NUCLEOTIDE SEQUENCE</scope>
</reference>
<protein>
    <submittedName>
        <fullName evidence="1">Uncharacterized protein</fullName>
    </submittedName>
</protein>
<evidence type="ECO:0000313" key="1">
    <source>
        <dbReference type="EMBL" id="KKL95834.1"/>
    </source>
</evidence>
<organism evidence="1">
    <name type="scientific">marine sediment metagenome</name>
    <dbReference type="NCBI Taxonomy" id="412755"/>
    <lineage>
        <taxon>unclassified sequences</taxon>
        <taxon>metagenomes</taxon>
        <taxon>ecological metagenomes</taxon>
    </lineage>
</organism>
<proteinExistence type="predicted"/>